<dbReference type="Proteomes" id="UP000251842">
    <property type="component" value="Chromosome"/>
</dbReference>
<dbReference type="EMBL" id="CP029556">
    <property type="protein sequence ID" value="AXA85333.1"/>
    <property type="molecule type" value="Genomic_DNA"/>
</dbReference>
<protein>
    <recommendedName>
        <fullName evidence="2">X-Tfes XVIPCD domain-containing protein</fullName>
    </recommendedName>
</protein>
<dbReference type="PANTHER" id="PTHR34408:SF1">
    <property type="entry name" value="GLYCOSYL HYDROLASE FAMILY 19 DOMAIN-CONTAINING PROTEIN HI_1415"/>
    <property type="match status" value="1"/>
</dbReference>
<dbReference type="InterPro" id="IPR052354">
    <property type="entry name" value="Cell_Wall_Dynamics_Protein"/>
</dbReference>
<keyword evidence="4" id="KW-1185">Reference proteome</keyword>
<dbReference type="AlphaFoldDB" id="A0A344J8H3"/>
<dbReference type="RefSeq" id="WP_112927538.1">
    <property type="nucleotide sequence ID" value="NZ_CP029556.1"/>
</dbReference>
<gene>
    <name evidence="3" type="ORF">DCD74_12250</name>
</gene>
<evidence type="ECO:0000256" key="1">
    <source>
        <dbReference type="SAM" id="MobiDB-lite"/>
    </source>
</evidence>
<proteinExistence type="predicted"/>
<dbReference type="InterPro" id="IPR023346">
    <property type="entry name" value="Lysozyme-like_dom_sf"/>
</dbReference>
<dbReference type="InterPro" id="IPR046519">
    <property type="entry name" value="X-Tfes_XVIPCD"/>
</dbReference>
<accession>A0A344J8H3</accession>
<dbReference type="SUPFAM" id="SSF53955">
    <property type="entry name" value="Lysozyme-like"/>
    <property type="match status" value="1"/>
</dbReference>
<reference evidence="4" key="1">
    <citation type="submission" date="2018-05" db="EMBL/GenBank/DDBJ databases">
        <title>Luteimonas pekinense sp. nov., isolated from human Meibomian gland secretions, Beijing, China.</title>
        <authorList>
            <person name="Wen T."/>
            <person name="Bai H."/>
            <person name="Lv H."/>
        </authorList>
    </citation>
    <scope>NUCLEOTIDE SEQUENCE [LARGE SCALE GENOMIC DNA]</scope>
    <source>
        <strain evidence="4">83-4</strain>
    </source>
</reference>
<dbReference type="OrthoDB" id="1491023at2"/>
<dbReference type="KEGG" id="lue:DCD74_12250"/>
<dbReference type="Gene3D" id="1.10.530.10">
    <property type="match status" value="1"/>
</dbReference>
<dbReference type="Pfam" id="PF20410">
    <property type="entry name" value="X-Tfes_XVIPCD"/>
    <property type="match status" value="1"/>
</dbReference>
<evidence type="ECO:0000259" key="2">
    <source>
        <dbReference type="Pfam" id="PF20410"/>
    </source>
</evidence>
<sequence length="362" mass="39996">MKRPIPAEALNNRDYLLLRAYRGGIRDAKELAAFMGQMQVESAGFRSMHENLNYRPARLLEVFPGRNGMDRLDEAKAITRGGAVVIANAMYGGKWGANNLGNTEPGDGWRFHGRGYVQLTGRANYRRAALEMGLALEARPDLAADREVAAGIAIHFWRERVAAKGLQYDVRAATRAINGGTKHLKERGDATEYWQGRLTPAAMKALDQGEIHLGRISSRKVSSAESVGRIDMRDPAHPAHERYMQAFRSLSALAITPEQMSGNWTERQAAALVAASPHLTSLDTICVSQDGRRLFALERNDEAGSLRKIGYVDVEPTNQLSVERSTRQWHEQQAASTQVPLRLSTPPLLPEQAGPSPRITHS</sequence>
<dbReference type="PANTHER" id="PTHR34408">
    <property type="entry name" value="FAMILY PROTEIN, PUTATIVE-RELATED"/>
    <property type="match status" value="1"/>
</dbReference>
<feature type="region of interest" description="Disordered" evidence="1">
    <location>
        <begin position="328"/>
        <end position="362"/>
    </location>
</feature>
<name>A0A344J8H3_9GAMM</name>
<organism evidence="3 4">
    <name type="scientific">Solilutibacter oculi</name>
    <dbReference type="NCBI Taxonomy" id="2698682"/>
    <lineage>
        <taxon>Bacteria</taxon>
        <taxon>Pseudomonadati</taxon>
        <taxon>Pseudomonadota</taxon>
        <taxon>Gammaproteobacteria</taxon>
        <taxon>Lysobacterales</taxon>
        <taxon>Lysobacteraceae</taxon>
        <taxon>Solilutibacter</taxon>
    </lineage>
</organism>
<evidence type="ECO:0000313" key="4">
    <source>
        <dbReference type="Proteomes" id="UP000251842"/>
    </source>
</evidence>
<evidence type="ECO:0000313" key="3">
    <source>
        <dbReference type="EMBL" id="AXA85333.1"/>
    </source>
</evidence>
<feature type="domain" description="X-Tfes XVIPCD" evidence="2">
    <location>
        <begin position="233"/>
        <end position="330"/>
    </location>
</feature>